<organism evidence="3 4">
    <name type="scientific">Actinomortierella ambigua</name>
    <dbReference type="NCBI Taxonomy" id="1343610"/>
    <lineage>
        <taxon>Eukaryota</taxon>
        <taxon>Fungi</taxon>
        <taxon>Fungi incertae sedis</taxon>
        <taxon>Mucoromycota</taxon>
        <taxon>Mortierellomycotina</taxon>
        <taxon>Mortierellomycetes</taxon>
        <taxon>Mortierellales</taxon>
        <taxon>Mortierellaceae</taxon>
        <taxon>Actinomortierella</taxon>
    </lineage>
</organism>
<accession>A0A9P6PSD5</accession>
<evidence type="ECO:0000256" key="1">
    <source>
        <dbReference type="SAM" id="MobiDB-lite"/>
    </source>
</evidence>
<feature type="compositionally biased region" description="Low complexity" evidence="1">
    <location>
        <begin position="1"/>
        <end position="22"/>
    </location>
</feature>
<feature type="domain" description="AD" evidence="2">
    <location>
        <begin position="257"/>
        <end position="352"/>
    </location>
</feature>
<dbReference type="InterPro" id="IPR019181">
    <property type="entry name" value="LSM12_ABD"/>
</dbReference>
<evidence type="ECO:0000313" key="4">
    <source>
        <dbReference type="Proteomes" id="UP000807716"/>
    </source>
</evidence>
<dbReference type="PANTHER" id="PTHR13542">
    <property type="entry name" value="LSM12 HOMOLOG"/>
    <property type="match status" value="1"/>
</dbReference>
<feature type="region of interest" description="Disordered" evidence="1">
    <location>
        <begin position="212"/>
        <end position="246"/>
    </location>
</feature>
<dbReference type="Pfam" id="PF09793">
    <property type="entry name" value="AD"/>
    <property type="match status" value="1"/>
</dbReference>
<protein>
    <recommendedName>
        <fullName evidence="2">AD domain-containing protein</fullName>
    </recommendedName>
</protein>
<feature type="compositionally biased region" description="Low complexity" evidence="1">
    <location>
        <begin position="157"/>
        <end position="173"/>
    </location>
</feature>
<comment type="caution">
    <text evidence="3">The sequence shown here is derived from an EMBL/GenBank/DDBJ whole genome shotgun (WGS) entry which is preliminary data.</text>
</comment>
<dbReference type="PROSITE" id="PS52001">
    <property type="entry name" value="AD"/>
    <property type="match status" value="1"/>
</dbReference>
<proteinExistence type="predicted"/>
<evidence type="ECO:0000259" key="2">
    <source>
        <dbReference type="PROSITE" id="PS52001"/>
    </source>
</evidence>
<dbReference type="OrthoDB" id="1057137at2759"/>
<keyword evidence="4" id="KW-1185">Reference proteome</keyword>
<feature type="compositionally biased region" description="Low complexity" evidence="1">
    <location>
        <begin position="35"/>
        <end position="50"/>
    </location>
</feature>
<dbReference type="Proteomes" id="UP000807716">
    <property type="component" value="Unassembled WGS sequence"/>
</dbReference>
<dbReference type="InterPro" id="IPR039683">
    <property type="entry name" value="Lsm12-like"/>
</dbReference>
<reference evidence="3" key="1">
    <citation type="journal article" date="2020" name="Fungal Divers.">
        <title>Resolving the Mortierellaceae phylogeny through synthesis of multi-gene phylogenetics and phylogenomics.</title>
        <authorList>
            <person name="Vandepol N."/>
            <person name="Liber J."/>
            <person name="Desiro A."/>
            <person name="Na H."/>
            <person name="Kennedy M."/>
            <person name="Barry K."/>
            <person name="Grigoriev I.V."/>
            <person name="Miller A.N."/>
            <person name="O'Donnell K."/>
            <person name="Stajich J.E."/>
            <person name="Bonito G."/>
        </authorList>
    </citation>
    <scope>NUCLEOTIDE SEQUENCE</scope>
    <source>
        <strain evidence="3">BC1065</strain>
    </source>
</reference>
<dbReference type="SMART" id="SM00995">
    <property type="entry name" value="AD"/>
    <property type="match status" value="1"/>
</dbReference>
<gene>
    <name evidence="3" type="ORF">DFQ27_007995</name>
</gene>
<dbReference type="AlphaFoldDB" id="A0A9P6PSD5"/>
<feature type="region of interest" description="Disordered" evidence="1">
    <location>
        <begin position="1"/>
        <end position="108"/>
    </location>
</feature>
<sequence>MDKKFASAAAAGARTAASVVSTGTPASSGAGTPVSGASSPSLATSGSSGSKNGGTNGANSPASSGLPAKPSAWGAGSPLPGTSPRPGAAGTASPAASATPTTPTVAAAASAQSENKGKIDWVLGLPIKLVTQDGETIEGEIYTYDVALNCVVLQTPTKTSSASTTPSTYYSPSFGSNNSSRPRFDFRIVKISHVKEITPLASIPLQRDNVSAATSPSIDNEGAAGSGSSSAASPTPSTESASNSKQGMYATAASPIGYVQIDKIVQRERQAVRDAQAAAARIGVGVTNEAQDIFDALSKTLPCRWAKDKIVVMDEVIISPPYDAENCKANASSSNSLARVRKVLEGVKSRLANSRR</sequence>
<evidence type="ECO:0000313" key="3">
    <source>
        <dbReference type="EMBL" id="KAG0252563.1"/>
    </source>
</evidence>
<feature type="compositionally biased region" description="Low complexity" evidence="1">
    <location>
        <begin position="220"/>
        <end position="244"/>
    </location>
</feature>
<feature type="region of interest" description="Disordered" evidence="1">
    <location>
        <begin position="157"/>
        <end position="177"/>
    </location>
</feature>
<dbReference type="InterPro" id="IPR047574">
    <property type="entry name" value="AD"/>
</dbReference>
<name>A0A9P6PSD5_9FUNG</name>
<dbReference type="EMBL" id="JAAAJB010000650">
    <property type="protein sequence ID" value="KAG0252563.1"/>
    <property type="molecule type" value="Genomic_DNA"/>
</dbReference>
<feature type="compositionally biased region" description="Low complexity" evidence="1">
    <location>
        <begin position="84"/>
        <end position="108"/>
    </location>
</feature>